<dbReference type="HAMAP" id="MF_00044">
    <property type="entry name" value="Asp_tRNA_synth_type1"/>
    <property type="match status" value="1"/>
</dbReference>
<dbReference type="InterPro" id="IPR045864">
    <property type="entry name" value="aa-tRNA-synth_II/BPL/LPL"/>
</dbReference>
<keyword evidence="5" id="KW-0030">Aminoacyl-tRNA synthetase</keyword>
<evidence type="ECO:0000313" key="7">
    <source>
        <dbReference type="RefSeq" id="XP_016493224.1"/>
    </source>
</evidence>
<evidence type="ECO:0000259" key="6">
    <source>
        <dbReference type="PROSITE" id="PS50862"/>
    </source>
</evidence>
<dbReference type="GO" id="GO:0004815">
    <property type="term" value="F:aspartate-tRNA ligase activity"/>
    <property type="evidence" value="ECO:0000318"/>
    <property type="project" value="GO_Central"/>
</dbReference>
<dbReference type="InterPro" id="IPR047089">
    <property type="entry name" value="Asp-tRNA-ligase_1_N"/>
</dbReference>
<dbReference type="GO" id="GO:0003676">
    <property type="term" value="F:nucleic acid binding"/>
    <property type="evidence" value="ECO:0007669"/>
    <property type="project" value="InterPro"/>
</dbReference>
<dbReference type="GO" id="GO:0005739">
    <property type="term" value="C:mitochondrion"/>
    <property type="evidence" value="ECO:0000318"/>
    <property type="project" value="GO_Central"/>
</dbReference>
<dbReference type="RefSeq" id="XP_016493224.1">
    <property type="nucleotide sequence ID" value="XM_016637738.1"/>
</dbReference>
<feature type="domain" description="Aminoacyl-transfer RNA synthetases class-II family profile" evidence="6">
    <location>
        <begin position="267"/>
        <end position="561"/>
    </location>
</feature>
<dbReference type="InterPro" id="IPR012340">
    <property type="entry name" value="NA-bd_OB-fold"/>
</dbReference>
<dbReference type="Pfam" id="PF00152">
    <property type="entry name" value="tRNA-synt_2"/>
    <property type="match status" value="1"/>
</dbReference>
<organism evidence="7">
    <name type="scientific">Nicotiana tabacum</name>
    <name type="common">Common tobacco</name>
    <dbReference type="NCBI Taxonomy" id="4097"/>
    <lineage>
        <taxon>Eukaryota</taxon>
        <taxon>Viridiplantae</taxon>
        <taxon>Streptophyta</taxon>
        <taxon>Embryophyta</taxon>
        <taxon>Tracheophyta</taxon>
        <taxon>Spermatophyta</taxon>
        <taxon>Magnoliopsida</taxon>
        <taxon>eudicotyledons</taxon>
        <taxon>Gunneridae</taxon>
        <taxon>Pentapetalae</taxon>
        <taxon>asterids</taxon>
        <taxon>lamiids</taxon>
        <taxon>Solanales</taxon>
        <taxon>Solanaceae</taxon>
        <taxon>Nicotianoideae</taxon>
        <taxon>Nicotianeae</taxon>
        <taxon>Nicotiana</taxon>
    </lineage>
</organism>
<evidence type="ECO:0000256" key="5">
    <source>
        <dbReference type="ARBA" id="ARBA00023146"/>
    </source>
</evidence>
<dbReference type="PROSITE" id="PS50862">
    <property type="entry name" value="AA_TRNA_LIGASE_II"/>
    <property type="match status" value="1"/>
</dbReference>
<dbReference type="InterPro" id="IPR004524">
    <property type="entry name" value="Asp-tRNA-ligase_1"/>
</dbReference>
<dbReference type="AlphaFoldDB" id="A0A1S4BWS7"/>
<dbReference type="InterPro" id="IPR047090">
    <property type="entry name" value="AspRS_core"/>
</dbReference>
<dbReference type="SMR" id="A0A1S4BWS7"/>
<dbReference type="KEGG" id="nta:107812591"/>
<dbReference type="NCBIfam" id="NF001750">
    <property type="entry name" value="PRK00476.1"/>
    <property type="match status" value="1"/>
</dbReference>
<dbReference type="STRING" id="4097.A0A1S4BWS7"/>
<dbReference type="CDD" id="cd00777">
    <property type="entry name" value="AspRS_core"/>
    <property type="match status" value="1"/>
</dbReference>
<dbReference type="NCBIfam" id="TIGR00459">
    <property type="entry name" value="aspS_bact"/>
    <property type="match status" value="1"/>
</dbReference>
<keyword evidence="2" id="KW-0547">Nucleotide-binding</keyword>
<dbReference type="OrthoDB" id="439710at2759"/>
<accession>A0A1S4BWS7</accession>
<dbReference type="Gene3D" id="3.30.930.10">
    <property type="entry name" value="Bira Bifunctional Protein, Domain 2"/>
    <property type="match status" value="1"/>
</dbReference>
<dbReference type="Gene3D" id="2.40.50.140">
    <property type="entry name" value="Nucleic acid-binding proteins"/>
    <property type="match status" value="1"/>
</dbReference>
<dbReference type="PANTHER" id="PTHR22594">
    <property type="entry name" value="ASPARTYL/LYSYL-TRNA SYNTHETASE"/>
    <property type="match status" value="1"/>
</dbReference>
<reference evidence="7" key="1">
    <citation type="submission" date="2025-08" db="UniProtKB">
        <authorList>
            <consortium name="RefSeq"/>
        </authorList>
    </citation>
    <scope>IDENTIFICATION</scope>
</reference>
<sequence length="590" mass="66810">MYERTQRSNSICSKTSNLVHKTVKPLKQKNPSLFFAMSLFFRSLPTIGLRSKPSPLTSLPFFFLNNFHNHPIIITPTSLISSRTLSSAFATGPLTSVETLTPSTKNSLSPTTTDTLQWVSRTQYCGELSENDVGKRVRLCGWVALHRIHGGLTFVNLRDQTGIVQITTLPDDFPDAHSAVSDLRLEYVVAIEGVVRPRPADSVNKKMKTGTIEVAAEDVQVLNAVRLKLPFLVTTADDAKDSAKEEIRLRYRCLDLRRPQMNSNIILRHRVVKLLRRYLEDVHGFVEIETPILSRSTPEGARDYLVPSRVQSGTFYALPQSPQLFKQMLMVSGFDKYYQIARCFRDEDLRADRQPEFTQLDMEMAFTSMEDMLKLNEDLIRKVFQEIQGVQLPNPFPRLTYAEAMSRYGSDRPDTRFDVELRDVILLQTPISRHSILWVTDFPMFEWNDSEQRFEALHHPFTAPNPDDINDLSSARALAYDMVYNGVEIGGGSLRIYKREVQEKVLNIVGISREQAEAKFGYLLEALDMGAPPHGGIAYGLDRLVMLLAGTNSIRDVIAFPKTTTAQCALTRSPSEVDPQQLKDLSLQKM</sequence>
<evidence type="ECO:0000256" key="3">
    <source>
        <dbReference type="ARBA" id="ARBA00022840"/>
    </source>
</evidence>
<evidence type="ECO:0000256" key="2">
    <source>
        <dbReference type="ARBA" id="ARBA00022741"/>
    </source>
</evidence>
<dbReference type="GO" id="GO:0006422">
    <property type="term" value="P:aspartyl-tRNA aminoacylation"/>
    <property type="evidence" value="ECO:0000318"/>
    <property type="project" value="GO_Central"/>
</dbReference>
<dbReference type="Pfam" id="PF01336">
    <property type="entry name" value="tRNA_anti-codon"/>
    <property type="match status" value="1"/>
</dbReference>
<dbReference type="InterPro" id="IPR002312">
    <property type="entry name" value="Asp/Asn-tRNA-synth_IIb"/>
</dbReference>
<dbReference type="PaxDb" id="4097-A0A1S4BWS7"/>
<gene>
    <name evidence="7" type="primary">LOC107812591</name>
</gene>
<evidence type="ECO:0000256" key="4">
    <source>
        <dbReference type="ARBA" id="ARBA00022917"/>
    </source>
</evidence>
<dbReference type="GO" id="GO:0005524">
    <property type="term" value="F:ATP binding"/>
    <property type="evidence" value="ECO:0007669"/>
    <property type="project" value="UniProtKB-KW"/>
</dbReference>
<dbReference type="InterPro" id="IPR006195">
    <property type="entry name" value="aa-tRNA-synth_II"/>
</dbReference>
<keyword evidence="3" id="KW-0067">ATP-binding</keyword>
<evidence type="ECO:0000256" key="1">
    <source>
        <dbReference type="ARBA" id="ARBA00022598"/>
    </source>
</evidence>
<dbReference type="PANTHER" id="PTHR22594:SF5">
    <property type="entry name" value="ASPARTATE--TRNA LIGASE, MITOCHONDRIAL"/>
    <property type="match status" value="1"/>
</dbReference>
<dbReference type="InterPro" id="IPR004364">
    <property type="entry name" value="Aa-tRNA-synt_II"/>
</dbReference>
<keyword evidence="1 7" id="KW-0436">Ligase</keyword>
<dbReference type="InterPro" id="IPR004365">
    <property type="entry name" value="NA-bd_OB_tRNA"/>
</dbReference>
<dbReference type="OMA" id="DWPLLEW"/>
<proteinExistence type="inferred from homology"/>
<dbReference type="PRINTS" id="PR01042">
    <property type="entry name" value="TRNASYNTHASP"/>
</dbReference>
<dbReference type="SUPFAM" id="SSF50249">
    <property type="entry name" value="Nucleic acid-binding proteins"/>
    <property type="match status" value="1"/>
</dbReference>
<protein>
    <submittedName>
        <fullName evidence="7">Aspartate--tRNA ligase, chloroplastic/mitochondrial</fullName>
    </submittedName>
</protein>
<dbReference type="SUPFAM" id="SSF55681">
    <property type="entry name" value="Class II aaRS and biotin synthetases"/>
    <property type="match status" value="1"/>
</dbReference>
<name>A0A1S4BWS7_TOBAC</name>
<dbReference type="CDD" id="cd04317">
    <property type="entry name" value="EcAspRS_like_N"/>
    <property type="match status" value="1"/>
</dbReference>
<keyword evidence="4" id="KW-0648">Protein biosynthesis</keyword>